<dbReference type="GO" id="GO:0003677">
    <property type="term" value="F:DNA binding"/>
    <property type="evidence" value="ECO:0007669"/>
    <property type="project" value="UniProtKB-KW"/>
</dbReference>
<accession>A0A167R341</accession>
<evidence type="ECO:0000256" key="3">
    <source>
        <dbReference type="ARBA" id="ARBA00022833"/>
    </source>
</evidence>
<evidence type="ECO:0000256" key="6">
    <source>
        <dbReference type="ARBA" id="ARBA00023163"/>
    </source>
</evidence>
<keyword evidence="7" id="KW-0539">Nucleus</keyword>
<comment type="caution">
    <text evidence="10">The sequence shown here is derived from an EMBL/GenBank/DDBJ whole genome shotgun (WGS) entry which is preliminary data.</text>
</comment>
<dbReference type="InterPro" id="IPR036864">
    <property type="entry name" value="Zn2-C6_fun-type_DNA-bd_sf"/>
</dbReference>
<dbReference type="PANTHER" id="PTHR31313">
    <property type="entry name" value="TY1 ENHANCER ACTIVATOR"/>
    <property type="match status" value="1"/>
</dbReference>
<evidence type="ECO:0000313" key="10">
    <source>
        <dbReference type="EMBL" id="OAA58230.1"/>
    </source>
</evidence>
<dbReference type="AlphaFoldDB" id="A0A167R341"/>
<dbReference type="Proteomes" id="UP000076744">
    <property type="component" value="Unassembled WGS sequence"/>
</dbReference>
<sequence length="557" mass="60828">MPRRPSLAYHACELCRQRKRKCDGDGASACKACHDAGVDCVYLTPTRISKADLRDEVARLQTVNSENNALLDAISSRKTSPAQLSDILQRLSNGHSRADVAEMIAQSPGSRDRDRDGDGDSRGGSSASIRTSVSSPKTLLSSVQDSCPKSPLPASVATPPRAASSPTRSHVQANLAYYRSQLPQLLDFILARDCLPFCPISKAHLMRDLESGAGPHCSPALLDALLALATVVAREKMAAIVIPRVHSGDDVRQGRLGDAFARETIAALYNGSGLPQRIADIQAVGILALYCLNCEKIKDGIGFAGDFGAAIADKWEADRAQPDCVDRQTLTSTYSAALSLNRFLLLIQDYHKSLDELAIKVGMDKSPLCNSSSPDTTISKANLSGSIIDNAFFARDPSLLPNSPKVIAAKLFEFTEWLYKARFLSEKTFDEAIKVYQNGLRWYESFFAYTSSPSYETPLILFSQLVLTTHPATESCAYYQFGVMCLLTPYVLESAAITSDGTLPIVACRQAVSIIKQLIQHYSQLYNDEQLLDFMPFFRTAALAFLEICDTKIPTEI</sequence>
<evidence type="ECO:0000256" key="7">
    <source>
        <dbReference type="ARBA" id="ARBA00023242"/>
    </source>
</evidence>
<dbReference type="InterPro" id="IPR001138">
    <property type="entry name" value="Zn2Cys6_DnaBD"/>
</dbReference>
<evidence type="ECO:0000259" key="9">
    <source>
        <dbReference type="PROSITE" id="PS50048"/>
    </source>
</evidence>
<keyword evidence="5 10" id="KW-0238">DNA-binding</keyword>
<organism evidence="10 11">
    <name type="scientific">Cordyceps fumosorosea (strain ARSEF 2679)</name>
    <name type="common">Isaria fumosorosea</name>
    <dbReference type="NCBI Taxonomy" id="1081104"/>
    <lineage>
        <taxon>Eukaryota</taxon>
        <taxon>Fungi</taxon>
        <taxon>Dikarya</taxon>
        <taxon>Ascomycota</taxon>
        <taxon>Pezizomycotina</taxon>
        <taxon>Sordariomycetes</taxon>
        <taxon>Hypocreomycetidae</taxon>
        <taxon>Hypocreales</taxon>
        <taxon>Cordycipitaceae</taxon>
        <taxon>Cordyceps</taxon>
    </lineage>
</organism>
<evidence type="ECO:0000256" key="2">
    <source>
        <dbReference type="ARBA" id="ARBA00022723"/>
    </source>
</evidence>
<evidence type="ECO:0000256" key="5">
    <source>
        <dbReference type="ARBA" id="ARBA00023125"/>
    </source>
</evidence>
<dbReference type="Pfam" id="PF00172">
    <property type="entry name" value="Zn_clus"/>
    <property type="match status" value="1"/>
</dbReference>
<proteinExistence type="predicted"/>
<dbReference type="OrthoDB" id="4869139at2759"/>
<keyword evidence="3" id="KW-0862">Zinc</keyword>
<feature type="compositionally biased region" description="Basic and acidic residues" evidence="8">
    <location>
        <begin position="110"/>
        <end position="121"/>
    </location>
</feature>
<dbReference type="PROSITE" id="PS00463">
    <property type="entry name" value="ZN2_CY6_FUNGAL_1"/>
    <property type="match status" value="1"/>
</dbReference>
<dbReference type="SUPFAM" id="SSF57701">
    <property type="entry name" value="Zn2/Cys6 DNA-binding domain"/>
    <property type="match status" value="1"/>
</dbReference>
<evidence type="ECO:0000256" key="8">
    <source>
        <dbReference type="SAM" id="MobiDB-lite"/>
    </source>
</evidence>
<dbReference type="CDD" id="cd00067">
    <property type="entry name" value="GAL4"/>
    <property type="match status" value="1"/>
</dbReference>
<dbReference type="STRING" id="1081104.A0A167R341"/>
<protein>
    <submittedName>
        <fullName evidence="10">Zn(2)-C6 fungal-type DNA-binding domain protein</fullName>
    </submittedName>
</protein>
<feature type="domain" description="Zn(2)-C6 fungal-type" evidence="9">
    <location>
        <begin position="11"/>
        <end position="42"/>
    </location>
</feature>
<keyword evidence="6" id="KW-0804">Transcription</keyword>
<keyword evidence="11" id="KW-1185">Reference proteome</keyword>
<dbReference type="SMART" id="SM00066">
    <property type="entry name" value="GAL4"/>
    <property type="match status" value="1"/>
</dbReference>
<gene>
    <name evidence="10" type="ORF">ISF_06769</name>
</gene>
<comment type="subcellular location">
    <subcellularLocation>
        <location evidence="1">Nucleus</location>
    </subcellularLocation>
</comment>
<dbReference type="GeneID" id="30023061"/>
<dbReference type="PANTHER" id="PTHR31313:SF4">
    <property type="entry name" value="CONIDIAL DEVELOPMENT PROTEIN FLUFFY"/>
    <property type="match status" value="1"/>
</dbReference>
<feature type="compositionally biased region" description="Polar residues" evidence="8">
    <location>
        <begin position="131"/>
        <end position="147"/>
    </location>
</feature>
<evidence type="ECO:0000256" key="1">
    <source>
        <dbReference type="ARBA" id="ARBA00004123"/>
    </source>
</evidence>
<dbReference type="Gene3D" id="4.10.240.10">
    <property type="entry name" value="Zn(2)-C6 fungal-type DNA-binding domain"/>
    <property type="match status" value="1"/>
</dbReference>
<name>A0A167R341_CORFA</name>
<keyword evidence="2" id="KW-0479">Metal-binding</keyword>
<dbReference type="EMBL" id="AZHB01000018">
    <property type="protein sequence ID" value="OAA58230.1"/>
    <property type="molecule type" value="Genomic_DNA"/>
</dbReference>
<reference evidence="10 11" key="1">
    <citation type="journal article" date="2016" name="Genome Biol. Evol.">
        <title>Divergent and convergent evolution of fungal pathogenicity.</title>
        <authorList>
            <person name="Shang Y."/>
            <person name="Xiao G."/>
            <person name="Zheng P."/>
            <person name="Cen K."/>
            <person name="Zhan S."/>
            <person name="Wang C."/>
        </authorList>
    </citation>
    <scope>NUCLEOTIDE SEQUENCE [LARGE SCALE GENOMIC DNA]</scope>
    <source>
        <strain evidence="10 11">ARSEF 2679</strain>
    </source>
</reference>
<dbReference type="GO" id="GO:0000981">
    <property type="term" value="F:DNA-binding transcription factor activity, RNA polymerase II-specific"/>
    <property type="evidence" value="ECO:0007669"/>
    <property type="project" value="InterPro"/>
</dbReference>
<dbReference type="RefSeq" id="XP_018702413.1">
    <property type="nucleotide sequence ID" value="XM_018850373.1"/>
</dbReference>
<dbReference type="PROSITE" id="PS50048">
    <property type="entry name" value="ZN2_CY6_FUNGAL_2"/>
    <property type="match status" value="1"/>
</dbReference>
<dbReference type="CDD" id="cd12148">
    <property type="entry name" value="fungal_TF_MHR"/>
    <property type="match status" value="1"/>
</dbReference>
<dbReference type="GO" id="GO:0008270">
    <property type="term" value="F:zinc ion binding"/>
    <property type="evidence" value="ECO:0007669"/>
    <property type="project" value="InterPro"/>
</dbReference>
<evidence type="ECO:0000313" key="11">
    <source>
        <dbReference type="Proteomes" id="UP000076744"/>
    </source>
</evidence>
<evidence type="ECO:0000256" key="4">
    <source>
        <dbReference type="ARBA" id="ARBA00023015"/>
    </source>
</evidence>
<feature type="region of interest" description="Disordered" evidence="8">
    <location>
        <begin position="104"/>
        <end position="168"/>
    </location>
</feature>
<dbReference type="GO" id="GO:0005634">
    <property type="term" value="C:nucleus"/>
    <property type="evidence" value="ECO:0007669"/>
    <property type="project" value="UniProtKB-SubCell"/>
</dbReference>
<keyword evidence="4" id="KW-0805">Transcription regulation</keyword>
<dbReference type="InterPro" id="IPR051615">
    <property type="entry name" value="Transcr_Regulatory_Elem"/>
</dbReference>